<name>A0A9P8SZM5_9ASCO</name>
<dbReference type="InterPro" id="IPR001452">
    <property type="entry name" value="SH3_domain"/>
</dbReference>
<protein>
    <recommendedName>
        <fullName evidence="4">SH3 domain-containing protein</fullName>
    </recommendedName>
</protein>
<keyword evidence="1 2" id="KW-0728">SH3 domain</keyword>
<evidence type="ECO:0000256" key="2">
    <source>
        <dbReference type="PROSITE-ProRule" id="PRU00192"/>
    </source>
</evidence>
<dbReference type="InterPro" id="IPR036028">
    <property type="entry name" value="SH3-like_dom_sf"/>
</dbReference>
<dbReference type="OrthoDB" id="3989482at2759"/>
<keyword evidence="3" id="KW-0472">Membrane</keyword>
<dbReference type="Gene3D" id="1.20.1270.60">
    <property type="entry name" value="Arfaptin homology (AH) domain/BAR domain"/>
    <property type="match status" value="1"/>
</dbReference>
<dbReference type="Gene3D" id="2.30.30.40">
    <property type="entry name" value="SH3 Domains"/>
    <property type="match status" value="1"/>
</dbReference>
<reference evidence="5" key="2">
    <citation type="submission" date="2021-01" db="EMBL/GenBank/DDBJ databases">
        <authorList>
            <person name="Schikora-Tamarit M.A."/>
        </authorList>
    </citation>
    <scope>NUCLEOTIDE SEQUENCE</scope>
    <source>
        <strain evidence="5">CBS6075</strain>
    </source>
</reference>
<dbReference type="PANTHER" id="PTHR47174:SF1">
    <property type="entry name" value="REDUCED VIABILITY UPON STARVATION PROTEIN 167"/>
    <property type="match status" value="1"/>
</dbReference>
<keyword evidence="3" id="KW-1133">Transmembrane helix</keyword>
<comment type="caution">
    <text evidence="5">The sequence shown here is derived from an EMBL/GenBank/DDBJ whole genome shotgun (WGS) entry which is preliminary data.</text>
</comment>
<dbReference type="GO" id="GO:0097320">
    <property type="term" value="P:plasma membrane tubulation"/>
    <property type="evidence" value="ECO:0007669"/>
    <property type="project" value="TreeGrafter"/>
</dbReference>
<dbReference type="CDD" id="cd00174">
    <property type="entry name" value="SH3"/>
    <property type="match status" value="1"/>
</dbReference>
<proteinExistence type="predicted"/>
<dbReference type="GO" id="GO:0031097">
    <property type="term" value="C:medial cortex"/>
    <property type="evidence" value="ECO:0007669"/>
    <property type="project" value="TreeGrafter"/>
</dbReference>
<sequence length="340" mass="39588">MINRFNSSEKISDPEFDRIVMQIKGLDKLFETFESSLQKHRISISRLLSHSIAIGVCMRELSDPSHLEGGIVTQQQTKMFENASKYVDQYESVQPAIEEENRLFEERVGGHLKKVSKQIKVANKAIKERNYASMDYEKYQMDLKKLSEKPDLSLKEHKRKFEVTKKLDEAKTKYELLNTKLKMELPLFMLIIRQIMSQIFVMTYFATYSIFYNLYNSCAAISQEFNIDIEGLQYDTDFVAMRAEFEKNQKHAVDTLDQLSVVNFHQITLNKLQLKVLETTAPSELCVAMYDFHGSQAEDLSFREGDRIKILEKNESGWWNGMKLKDGSVGIFPYNYVNLI</sequence>
<dbReference type="SMART" id="SM00326">
    <property type="entry name" value="SH3"/>
    <property type="match status" value="1"/>
</dbReference>
<reference evidence="5" key="1">
    <citation type="journal article" date="2021" name="Open Biol.">
        <title>Shared evolutionary footprints suggest mitochondrial oxidative damage underlies multiple complex I losses in fungi.</title>
        <authorList>
            <person name="Schikora-Tamarit M.A."/>
            <person name="Marcet-Houben M."/>
            <person name="Nosek J."/>
            <person name="Gabaldon T."/>
        </authorList>
    </citation>
    <scope>NUCLEOTIDE SEQUENCE</scope>
    <source>
        <strain evidence="5">CBS6075</strain>
    </source>
</reference>
<dbReference type="GeneID" id="70239428"/>
<evidence type="ECO:0000256" key="3">
    <source>
        <dbReference type="SAM" id="Phobius"/>
    </source>
</evidence>
<dbReference type="GO" id="GO:0006897">
    <property type="term" value="P:endocytosis"/>
    <property type="evidence" value="ECO:0007669"/>
    <property type="project" value="InterPro"/>
</dbReference>
<dbReference type="GO" id="GO:0051666">
    <property type="term" value="P:actin cortical patch localization"/>
    <property type="evidence" value="ECO:0007669"/>
    <property type="project" value="InterPro"/>
</dbReference>
<dbReference type="RefSeq" id="XP_046057970.1">
    <property type="nucleotide sequence ID" value="XM_046208863.1"/>
</dbReference>
<dbReference type="InterPro" id="IPR027267">
    <property type="entry name" value="AH/BAR_dom_sf"/>
</dbReference>
<dbReference type="GO" id="GO:0008289">
    <property type="term" value="F:lipid binding"/>
    <property type="evidence" value="ECO:0007669"/>
    <property type="project" value="TreeGrafter"/>
</dbReference>
<dbReference type="SUPFAM" id="SSF103657">
    <property type="entry name" value="BAR/IMD domain-like"/>
    <property type="match status" value="1"/>
</dbReference>
<evidence type="ECO:0000313" key="5">
    <source>
        <dbReference type="EMBL" id="KAH3660259.1"/>
    </source>
</evidence>
<evidence type="ECO:0000256" key="1">
    <source>
        <dbReference type="ARBA" id="ARBA00022443"/>
    </source>
</evidence>
<feature type="transmembrane region" description="Helical" evidence="3">
    <location>
        <begin position="190"/>
        <end position="215"/>
    </location>
</feature>
<dbReference type="GO" id="GO:1990528">
    <property type="term" value="C:Rvs161p-Rvs167p complex"/>
    <property type="evidence" value="ECO:0007669"/>
    <property type="project" value="TreeGrafter"/>
</dbReference>
<dbReference type="InterPro" id="IPR046982">
    <property type="entry name" value="BIN3/RVS161-like"/>
</dbReference>
<dbReference type="SUPFAM" id="SSF50044">
    <property type="entry name" value="SH3-domain"/>
    <property type="match status" value="1"/>
</dbReference>
<dbReference type="EMBL" id="JAEUBE010000511">
    <property type="protein sequence ID" value="KAH3660259.1"/>
    <property type="molecule type" value="Genomic_DNA"/>
</dbReference>
<evidence type="ECO:0000313" key="6">
    <source>
        <dbReference type="Proteomes" id="UP000769157"/>
    </source>
</evidence>
<dbReference type="GO" id="GO:0030479">
    <property type="term" value="C:actin cortical patch"/>
    <property type="evidence" value="ECO:0007669"/>
    <property type="project" value="TreeGrafter"/>
</dbReference>
<dbReference type="PROSITE" id="PS50002">
    <property type="entry name" value="SH3"/>
    <property type="match status" value="1"/>
</dbReference>
<dbReference type="Pfam" id="PF00018">
    <property type="entry name" value="SH3_1"/>
    <property type="match status" value="1"/>
</dbReference>
<accession>A0A9P8SZM5</accession>
<gene>
    <name evidence="5" type="ORF">OGAPHI_007464</name>
</gene>
<feature type="domain" description="SH3" evidence="4">
    <location>
        <begin position="281"/>
        <end position="340"/>
    </location>
</feature>
<organism evidence="5 6">
    <name type="scientific">Ogataea philodendri</name>
    <dbReference type="NCBI Taxonomy" id="1378263"/>
    <lineage>
        <taxon>Eukaryota</taxon>
        <taxon>Fungi</taxon>
        <taxon>Dikarya</taxon>
        <taxon>Ascomycota</taxon>
        <taxon>Saccharomycotina</taxon>
        <taxon>Pichiomycetes</taxon>
        <taxon>Pichiales</taxon>
        <taxon>Pichiaceae</taxon>
        <taxon>Ogataea</taxon>
    </lineage>
</organism>
<evidence type="ECO:0000259" key="4">
    <source>
        <dbReference type="PROSITE" id="PS50002"/>
    </source>
</evidence>
<dbReference type="Proteomes" id="UP000769157">
    <property type="component" value="Unassembled WGS sequence"/>
</dbReference>
<dbReference type="GO" id="GO:0043332">
    <property type="term" value="C:mating projection tip"/>
    <property type="evidence" value="ECO:0007669"/>
    <property type="project" value="TreeGrafter"/>
</dbReference>
<dbReference type="AlphaFoldDB" id="A0A9P8SZM5"/>
<keyword evidence="6" id="KW-1185">Reference proteome</keyword>
<keyword evidence="3" id="KW-0812">Transmembrane</keyword>
<dbReference type="PRINTS" id="PR00452">
    <property type="entry name" value="SH3DOMAIN"/>
</dbReference>
<dbReference type="PANTHER" id="PTHR47174">
    <property type="entry name" value="BRIDGING INTEGRATOR 3"/>
    <property type="match status" value="1"/>
</dbReference>